<keyword evidence="8" id="KW-0464">Manganese</keyword>
<dbReference type="Pfam" id="PF05026">
    <property type="entry name" value="DCP2"/>
    <property type="match status" value="1"/>
</dbReference>
<dbReference type="Pfam" id="PF00293">
    <property type="entry name" value="NUDIX"/>
    <property type="match status" value="1"/>
</dbReference>
<evidence type="ECO:0000313" key="12">
    <source>
        <dbReference type="Proteomes" id="UP001642502"/>
    </source>
</evidence>
<dbReference type="EC" id="3.6.1.62" evidence="11"/>
<dbReference type="CDD" id="cd03672">
    <property type="entry name" value="NUDIX_Dcp2p_Nudt20"/>
    <property type="match status" value="1"/>
</dbReference>
<dbReference type="SUPFAM" id="SSF140586">
    <property type="entry name" value="Dcp2 domain-like"/>
    <property type="match status" value="1"/>
</dbReference>
<dbReference type="InterPro" id="IPR007722">
    <property type="entry name" value="DCP2_BoxA"/>
</dbReference>
<dbReference type="PANTHER" id="PTHR23114">
    <property type="entry name" value="M7GPPPN-MRNA HYDROLASE"/>
    <property type="match status" value="1"/>
</dbReference>
<feature type="compositionally biased region" description="Low complexity" evidence="9">
    <location>
        <begin position="625"/>
        <end position="644"/>
    </location>
</feature>
<evidence type="ECO:0000313" key="11">
    <source>
        <dbReference type="EMBL" id="CAK7269736.1"/>
    </source>
</evidence>
<dbReference type="InterPro" id="IPR044099">
    <property type="entry name" value="Dcp2_NUDIX"/>
</dbReference>
<dbReference type="PROSITE" id="PS51462">
    <property type="entry name" value="NUDIX"/>
    <property type="match status" value="1"/>
</dbReference>
<feature type="compositionally biased region" description="Polar residues" evidence="9">
    <location>
        <begin position="927"/>
        <end position="945"/>
    </location>
</feature>
<feature type="region of interest" description="Disordered" evidence="9">
    <location>
        <begin position="216"/>
        <end position="236"/>
    </location>
</feature>
<evidence type="ECO:0000256" key="7">
    <source>
        <dbReference type="ARBA" id="ARBA00022884"/>
    </source>
</evidence>
<feature type="region of interest" description="Disordered" evidence="9">
    <location>
        <begin position="469"/>
        <end position="531"/>
    </location>
</feature>
<evidence type="ECO:0000256" key="1">
    <source>
        <dbReference type="ARBA" id="ARBA00001936"/>
    </source>
</evidence>
<comment type="cofactor">
    <cofactor evidence="1">
        <name>Mn(2+)</name>
        <dbReference type="ChEBI" id="CHEBI:29035"/>
    </cofactor>
</comment>
<comment type="similarity">
    <text evidence="3">Belongs to the Nudix hydrolase family. DCP2 subfamily.</text>
</comment>
<accession>A0ABP0DN74</accession>
<keyword evidence="12" id="KW-1185">Reference proteome</keyword>
<evidence type="ECO:0000256" key="4">
    <source>
        <dbReference type="ARBA" id="ARBA00022490"/>
    </source>
</evidence>
<evidence type="ECO:0000256" key="5">
    <source>
        <dbReference type="ARBA" id="ARBA00022723"/>
    </source>
</evidence>
<reference evidence="11 12" key="1">
    <citation type="submission" date="2024-01" db="EMBL/GenBank/DDBJ databases">
        <authorList>
            <person name="Allen C."/>
            <person name="Tagirdzhanova G."/>
        </authorList>
    </citation>
    <scope>NUCLEOTIDE SEQUENCE [LARGE SCALE GENOMIC DNA]</scope>
    <source>
        <strain evidence="11 12">CBS 119000</strain>
    </source>
</reference>
<feature type="compositionally biased region" description="Low complexity" evidence="9">
    <location>
        <begin position="420"/>
        <end position="434"/>
    </location>
</feature>
<keyword evidence="7" id="KW-0694">RNA-binding</keyword>
<dbReference type="GO" id="GO:0140933">
    <property type="term" value="F:5'-(N(7)-methylguanosine 5'-triphospho)-[mRNA] hydrolase activity"/>
    <property type="evidence" value="ECO:0007669"/>
    <property type="project" value="UniProtKB-EC"/>
</dbReference>
<dbReference type="PROSITE" id="PS00893">
    <property type="entry name" value="NUDIX_BOX"/>
    <property type="match status" value="1"/>
</dbReference>
<keyword evidence="5" id="KW-0479">Metal-binding</keyword>
<evidence type="ECO:0000259" key="10">
    <source>
        <dbReference type="PROSITE" id="PS51462"/>
    </source>
</evidence>
<feature type="compositionally biased region" description="Low complexity" evidence="9">
    <location>
        <begin position="387"/>
        <end position="401"/>
    </location>
</feature>
<gene>
    <name evidence="11" type="primary">DCP2</name>
    <name evidence="11" type="ORF">SEPCBS119000_003718</name>
</gene>
<protein>
    <submittedName>
        <fullName evidence="11">mRNA-decapping enzyme subunit 2</fullName>
        <ecNumber evidence="11">3.6.1.62</ecNumber>
    </submittedName>
</protein>
<evidence type="ECO:0000256" key="6">
    <source>
        <dbReference type="ARBA" id="ARBA00022801"/>
    </source>
</evidence>
<evidence type="ECO:0000256" key="9">
    <source>
        <dbReference type="SAM" id="MobiDB-lite"/>
    </source>
</evidence>
<dbReference type="SMART" id="SM01125">
    <property type="entry name" value="DCP2"/>
    <property type="match status" value="1"/>
</dbReference>
<organism evidence="11 12">
    <name type="scientific">Sporothrix epigloea</name>
    <dbReference type="NCBI Taxonomy" id="1892477"/>
    <lineage>
        <taxon>Eukaryota</taxon>
        <taxon>Fungi</taxon>
        <taxon>Dikarya</taxon>
        <taxon>Ascomycota</taxon>
        <taxon>Pezizomycotina</taxon>
        <taxon>Sordariomycetes</taxon>
        <taxon>Sordariomycetidae</taxon>
        <taxon>Ophiostomatales</taxon>
        <taxon>Ophiostomataceae</taxon>
        <taxon>Sporothrix</taxon>
    </lineage>
</organism>
<dbReference type="Proteomes" id="UP001642502">
    <property type="component" value="Unassembled WGS sequence"/>
</dbReference>
<dbReference type="Gene3D" id="1.10.10.1050">
    <property type="entry name" value="Dcp2, box A domain"/>
    <property type="match status" value="1"/>
</dbReference>
<keyword evidence="6 11" id="KW-0378">Hydrolase</keyword>
<keyword evidence="4" id="KW-0963">Cytoplasm</keyword>
<evidence type="ECO:0000256" key="8">
    <source>
        <dbReference type="ARBA" id="ARBA00023211"/>
    </source>
</evidence>
<dbReference type="SUPFAM" id="SSF55811">
    <property type="entry name" value="Nudix"/>
    <property type="match status" value="1"/>
</dbReference>
<dbReference type="InterPro" id="IPR036189">
    <property type="entry name" value="DCP2_BoxA_sf"/>
</dbReference>
<feature type="region of interest" description="Disordered" evidence="9">
    <location>
        <begin position="1007"/>
        <end position="1071"/>
    </location>
</feature>
<dbReference type="InterPro" id="IPR000086">
    <property type="entry name" value="NUDIX_hydrolase_dom"/>
</dbReference>
<feature type="compositionally biased region" description="Polar residues" evidence="9">
    <location>
        <begin position="481"/>
        <end position="490"/>
    </location>
</feature>
<sequence>MTSQKMRLEDWLDDLCVRFIVNLPQADLASMARICFQVEEAHWFYDDFIRPLDRSLPPMTLRTFCLAIFKRCPLLAPFPIENHVLAFEEFLKYKTSIPVRGAILLNEAMDMALLVKGWKKGANWSFPKGKINMDEDDLDCAIREVDEETGFDIRAAGLVPPPEDVKFIETTFRDQQIRLYVFRNVPMDTYFEPKTRKEIGGIQWYKIDDLPTYRKKGASTNGGHGNETDEPGHSSTNNKFYMVAQFTGQLKKWIAQQRKKDAIRAGKEYLVTQIALAEDPYTEDEGNTLPEAVQSPLTTSAAADPTQILANASRDLRQMLRIPPLSPEKAPPADPSIPDLADSNQNKASALLALLQKGAGVPPSGRSTDPGASLDHFPPQAQHDMRAPQPQHQLHPLQQAPYQDHPRHPPPGFHQPMPASSLPVQGQQVQPSPGYNQYEAPHPGPLQQQAYNKTPLAQQNQHLQQRFQLPHSHQGHRPPENSRQQGQQQPIHGHNANPFAPNFQGQAPLHMANGNHLQGQPQTQAQTQAQAAIAAFSPQQNPPAPIPLLHPQPLPPVVQKALFARELLASPDVAGQQNNALLPPPPPPIQHSRGQQPPLSSHAAALLSAFKKNAAPQTGPPVAPGGPNWPQQPQNQSHVQSQPQPHRHASHDVSAKPPQQQQQQQHFATLPHNHMLHGARPQPPPHQQPYTAQQAGPVREQPSLANGANSSVGKNVYGTINAPPVANNALQTQLLGRLTKHSDQHINSLLGMFNKQAATTSQAAAPTAASTAASAAASSFSPNQNMKPQQAVGTTQGITTHQTMCSATTISTAQGVGEPSQARALEATAIANGGPVEMKADLNLPFGALSLLTRLKSQEGSGIHARSDAADRSQHPSTFSTPIVELPASTARVPAQVPVVSPVMQVHSSLSSINRQQEDITGERRPSTQGAQRQQQPHGSTFAANSTLSMNSIGSRRPSQTSPSTAPMESALFAHGGAHTQHQQQVNLPGPEKHTEHAQKLLSLFSRPPQVSPGAARNPSMLPHAPPLPGSSRSSMDRANGLAATDAPHMPPTDGLPSNTLRRGSQTPITPANRSFLLGYLASVSGMK</sequence>
<comment type="subcellular location">
    <subcellularLocation>
        <location evidence="2">Cytoplasm</location>
    </subcellularLocation>
</comment>
<feature type="compositionally biased region" description="Basic and acidic residues" evidence="9">
    <location>
        <begin position="916"/>
        <end position="926"/>
    </location>
</feature>
<dbReference type="InterPro" id="IPR015797">
    <property type="entry name" value="NUDIX_hydrolase-like_dom_sf"/>
</dbReference>
<feature type="region of interest" description="Disordered" evidence="9">
    <location>
        <begin position="908"/>
        <end position="945"/>
    </location>
</feature>
<dbReference type="InterPro" id="IPR020084">
    <property type="entry name" value="NUDIX_hydrolase_CS"/>
</dbReference>
<feature type="compositionally biased region" description="Pro residues" evidence="9">
    <location>
        <begin position="324"/>
        <end position="335"/>
    </location>
</feature>
<evidence type="ECO:0000256" key="3">
    <source>
        <dbReference type="ARBA" id="ARBA00005279"/>
    </source>
</evidence>
<dbReference type="Gene3D" id="3.90.79.10">
    <property type="entry name" value="Nucleoside Triphosphate Pyrophosphohydrolase"/>
    <property type="match status" value="1"/>
</dbReference>
<feature type="domain" description="Nudix hydrolase" evidence="10">
    <location>
        <begin position="95"/>
        <end position="240"/>
    </location>
</feature>
<evidence type="ECO:0000256" key="2">
    <source>
        <dbReference type="ARBA" id="ARBA00004496"/>
    </source>
</evidence>
<feature type="region of interest" description="Disordered" evidence="9">
    <location>
        <begin position="324"/>
        <end position="343"/>
    </location>
</feature>
<feature type="region of interest" description="Disordered" evidence="9">
    <location>
        <begin position="575"/>
        <end position="600"/>
    </location>
</feature>
<feature type="compositionally biased region" description="Polar residues" evidence="9">
    <location>
        <begin position="1056"/>
        <end position="1071"/>
    </location>
</feature>
<proteinExistence type="inferred from homology"/>
<feature type="region of interest" description="Disordered" evidence="9">
    <location>
        <begin position="977"/>
        <end position="996"/>
    </location>
</feature>
<dbReference type="EMBL" id="CAWUON010000051">
    <property type="protein sequence ID" value="CAK7269736.1"/>
    <property type="molecule type" value="Genomic_DNA"/>
</dbReference>
<comment type="caution">
    <text evidence="11">The sequence shown here is derived from an EMBL/GenBank/DDBJ whole genome shotgun (WGS) entry which is preliminary data.</text>
</comment>
<feature type="region of interest" description="Disordered" evidence="9">
    <location>
        <begin position="614"/>
        <end position="710"/>
    </location>
</feature>
<dbReference type="PANTHER" id="PTHR23114:SF17">
    <property type="entry name" value="M7GPPPN-MRNA HYDROLASE"/>
    <property type="match status" value="1"/>
</dbReference>
<feature type="compositionally biased region" description="Low complexity" evidence="9">
    <location>
        <begin position="518"/>
        <end position="531"/>
    </location>
</feature>
<name>A0ABP0DN74_9PEZI</name>
<feature type="region of interest" description="Disordered" evidence="9">
    <location>
        <begin position="358"/>
        <end position="449"/>
    </location>
</feature>